<dbReference type="InterPro" id="IPR041490">
    <property type="entry name" value="KstR2_TetR_C"/>
</dbReference>
<dbReference type="Pfam" id="PF00440">
    <property type="entry name" value="TetR_N"/>
    <property type="match status" value="1"/>
</dbReference>
<sequence>MENTNGGEVEAPKKAGVRRGLMQHEIFEQATRLFAERGFAGTSFQDIADAVGLTRPALYHYVKSKDDLLAKLVAEVTVVAATDIAEVAQRTELSATERIRDIVRLMVRHQGEQGERFRLLLRSEADLPDSVAGSYAENRRAVLRSLTEVIEQGVAHGEFRPVTPTVAAFGTLGIVNWVAWWYHPGSQFDLDAICAELAEQAVHSLAAEQGRPASATPLDAVHSIRREIDRLEGLLKEA</sequence>
<proteinExistence type="predicted"/>
<dbReference type="EMBL" id="BLAF01000010">
    <property type="protein sequence ID" value="GES19073.1"/>
    <property type="molecule type" value="Genomic_DNA"/>
</dbReference>
<evidence type="ECO:0000256" key="2">
    <source>
        <dbReference type="ARBA" id="ARBA00023125"/>
    </source>
</evidence>
<dbReference type="GO" id="GO:0000976">
    <property type="term" value="F:transcription cis-regulatory region binding"/>
    <property type="evidence" value="ECO:0007669"/>
    <property type="project" value="TreeGrafter"/>
</dbReference>
<dbReference type="InterPro" id="IPR050109">
    <property type="entry name" value="HTH-type_TetR-like_transc_reg"/>
</dbReference>
<dbReference type="Gene3D" id="1.10.10.60">
    <property type="entry name" value="Homeodomain-like"/>
    <property type="match status" value="1"/>
</dbReference>
<dbReference type="Proteomes" id="UP000377595">
    <property type="component" value="Unassembled WGS sequence"/>
</dbReference>
<dbReference type="PANTHER" id="PTHR30055:SF234">
    <property type="entry name" value="HTH-TYPE TRANSCRIPTIONAL REGULATOR BETI"/>
    <property type="match status" value="1"/>
</dbReference>
<dbReference type="OrthoDB" id="3190535at2"/>
<dbReference type="GO" id="GO:0003700">
    <property type="term" value="F:DNA-binding transcription factor activity"/>
    <property type="evidence" value="ECO:0007669"/>
    <property type="project" value="TreeGrafter"/>
</dbReference>
<evidence type="ECO:0000313" key="6">
    <source>
        <dbReference type="EMBL" id="GES19073.1"/>
    </source>
</evidence>
<reference evidence="6 7" key="1">
    <citation type="submission" date="2019-10" db="EMBL/GenBank/DDBJ databases">
        <title>Whole genome shotgun sequence of Acrocarpospora pleiomorpha NBRC 16267.</title>
        <authorList>
            <person name="Ichikawa N."/>
            <person name="Kimura A."/>
            <person name="Kitahashi Y."/>
            <person name="Komaki H."/>
            <person name="Oguchi A."/>
        </authorList>
    </citation>
    <scope>NUCLEOTIDE SEQUENCE [LARGE SCALE GENOMIC DNA]</scope>
    <source>
        <strain evidence="6 7">NBRC 16267</strain>
    </source>
</reference>
<evidence type="ECO:0000256" key="4">
    <source>
        <dbReference type="PROSITE-ProRule" id="PRU00335"/>
    </source>
</evidence>
<dbReference type="Gene3D" id="1.10.357.10">
    <property type="entry name" value="Tetracycline Repressor, domain 2"/>
    <property type="match status" value="1"/>
</dbReference>
<name>A0A5M3XIZ1_9ACTN</name>
<dbReference type="PRINTS" id="PR00455">
    <property type="entry name" value="HTHTETR"/>
</dbReference>
<dbReference type="PROSITE" id="PS50977">
    <property type="entry name" value="HTH_TETR_2"/>
    <property type="match status" value="1"/>
</dbReference>
<organism evidence="6 7">
    <name type="scientific">Acrocarpospora pleiomorpha</name>
    <dbReference type="NCBI Taxonomy" id="90975"/>
    <lineage>
        <taxon>Bacteria</taxon>
        <taxon>Bacillati</taxon>
        <taxon>Actinomycetota</taxon>
        <taxon>Actinomycetes</taxon>
        <taxon>Streptosporangiales</taxon>
        <taxon>Streptosporangiaceae</taxon>
        <taxon>Acrocarpospora</taxon>
    </lineage>
</organism>
<evidence type="ECO:0000259" key="5">
    <source>
        <dbReference type="PROSITE" id="PS50977"/>
    </source>
</evidence>
<keyword evidence="3" id="KW-0804">Transcription</keyword>
<keyword evidence="7" id="KW-1185">Reference proteome</keyword>
<dbReference type="RefSeq" id="WP_155344191.1">
    <property type="nucleotide sequence ID" value="NZ_BLAF01000010.1"/>
</dbReference>
<dbReference type="SUPFAM" id="SSF48498">
    <property type="entry name" value="Tetracyclin repressor-like, C-terminal domain"/>
    <property type="match status" value="1"/>
</dbReference>
<comment type="caution">
    <text evidence="6">The sequence shown here is derived from an EMBL/GenBank/DDBJ whole genome shotgun (WGS) entry which is preliminary data.</text>
</comment>
<dbReference type="SUPFAM" id="SSF46689">
    <property type="entry name" value="Homeodomain-like"/>
    <property type="match status" value="1"/>
</dbReference>
<gene>
    <name evidence="6" type="ORF">Aple_019690</name>
</gene>
<dbReference type="Pfam" id="PF17932">
    <property type="entry name" value="TetR_C_24"/>
    <property type="match status" value="1"/>
</dbReference>
<evidence type="ECO:0000256" key="1">
    <source>
        <dbReference type="ARBA" id="ARBA00023015"/>
    </source>
</evidence>
<evidence type="ECO:0000313" key="7">
    <source>
        <dbReference type="Proteomes" id="UP000377595"/>
    </source>
</evidence>
<feature type="domain" description="HTH tetR-type" evidence="5">
    <location>
        <begin position="20"/>
        <end position="80"/>
    </location>
</feature>
<dbReference type="PANTHER" id="PTHR30055">
    <property type="entry name" value="HTH-TYPE TRANSCRIPTIONAL REGULATOR RUTR"/>
    <property type="match status" value="1"/>
</dbReference>
<keyword evidence="1" id="KW-0805">Transcription regulation</keyword>
<dbReference type="InterPro" id="IPR036271">
    <property type="entry name" value="Tet_transcr_reg_TetR-rel_C_sf"/>
</dbReference>
<evidence type="ECO:0000256" key="3">
    <source>
        <dbReference type="ARBA" id="ARBA00023163"/>
    </source>
</evidence>
<dbReference type="InterPro" id="IPR001647">
    <property type="entry name" value="HTH_TetR"/>
</dbReference>
<dbReference type="AlphaFoldDB" id="A0A5M3XIZ1"/>
<feature type="DNA-binding region" description="H-T-H motif" evidence="4">
    <location>
        <begin position="43"/>
        <end position="62"/>
    </location>
</feature>
<accession>A0A5M3XIZ1</accession>
<protein>
    <recommendedName>
        <fullName evidence="5">HTH tetR-type domain-containing protein</fullName>
    </recommendedName>
</protein>
<keyword evidence="2 4" id="KW-0238">DNA-binding</keyword>
<dbReference type="InterPro" id="IPR009057">
    <property type="entry name" value="Homeodomain-like_sf"/>
</dbReference>